<keyword evidence="10 12" id="KW-0458">Lysosome</keyword>
<dbReference type="FunFam" id="2.60.120.260:FF:000027">
    <property type="entry name" value="Beta-glucuronidase"/>
    <property type="match status" value="1"/>
</dbReference>
<dbReference type="SUPFAM" id="SSF49303">
    <property type="entry name" value="beta-Galactosidase/glucuronidase domain"/>
    <property type="match status" value="1"/>
</dbReference>
<keyword evidence="11 12" id="KW-0326">Glycosidase</keyword>
<feature type="domain" description="Glycosyl hydrolases family 2 sugar binding" evidence="16">
    <location>
        <begin position="36"/>
        <end position="215"/>
    </location>
</feature>
<dbReference type="PANTHER" id="PTHR10066:SF67">
    <property type="entry name" value="BETA-GLUCURONIDASE"/>
    <property type="match status" value="1"/>
</dbReference>
<evidence type="ECO:0000256" key="5">
    <source>
        <dbReference type="ARBA" id="ARBA00012761"/>
    </source>
</evidence>
<dbReference type="Gene3D" id="2.60.40.10">
    <property type="entry name" value="Immunoglobulins"/>
    <property type="match status" value="1"/>
</dbReference>
<evidence type="ECO:0000313" key="18">
    <source>
        <dbReference type="Proteomes" id="UP000235965"/>
    </source>
</evidence>
<dbReference type="EMBL" id="NEVH01012097">
    <property type="protein sequence ID" value="PNF30345.1"/>
    <property type="molecule type" value="Genomic_DNA"/>
</dbReference>
<dbReference type="InterPro" id="IPR017853">
    <property type="entry name" value="GH"/>
</dbReference>
<dbReference type="GO" id="GO:0004566">
    <property type="term" value="F:beta-glucuronidase activity"/>
    <property type="evidence" value="ECO:0007669"/>
    <property type="project" value="UniProtKB-EC"/>
</dbReference>
<dbReference type="FunFam" id="2.60.40.10:FF:000628">
    <property type="entry name" value="Beta-glucuronidase"/>
    <property type="match status" value="1"/>
</dbReference>
<evidence type="ECO:0000256" key="7">
    <source>
        <dbReference type="ARBA" id="ARBA00022729"/>
    </source>
</evidence>
<feature type="domain" description="Glycoside hydrolase family 2 catalytic" evidence="15">
    <location>
        <begin position="325"/>
        <end position="621"/>
    </location>
</feature>
<name>A0A2J7QP26_9NEOP</name>
<evidence type="ECO:0000256" key="8">
    <source>
        <dbReference type="ARBA" id="ARBA00022801"/>
    </source>
</evidence>
<dbReference type="InterPro" id="IPR013783">
    <property type="entry name" value="Ig-like_fold"/>
</dbReference>
<feature type="signal peptide" evidence="13">
    <location>
        <begin position="1"/>
        <end position="22"/>
    </location>
</feature>
<dbReference type="Gene3D" id="2.60.120.260">
    <property type="entry name" value="Galactose-binding domain-like"/>
    <property type="match status" value="1"/>
</dbReference>
<evidence type="ECO:0000259" key="16">
    <source>
        <dbReference type="Pfam" id="PF02837"/>
    </source>
</evidence>
<evidence type="ECO:0000256" key="4">
    <source>
        <dbReference type="ARBA" id="ARBA00011881"/>
    </source>
</evidence>
<dbReference type="GO" id="GO:0005975">
    <property type="term" value="P:carbohydrate metabolic process"/>
    <property type="evidence" value="ECO:0007669"/>
    <property type="project" value="InterPro"/>
</dbReference>
<dbReference type="NCBIfam" id="NF007538">
    <property type="entry name" value="PRK10150.1"/>
    <property type="match status" value="1"/>
</dbReference>
<dbReference type="InterPro" id="IPR006104">
    <property type="entry name" value="Glyco_hydro_2_N"/>
</dbReference>
<evidence type="ECO:0000259" key="15">
    <source>
        <dbReference type="Pfam" id="PF02836"/>
    </source>
</evidence>
<dbReference type="Gene3D" id="3.20.20.80">
    <property type="entry name" value="Glycosidases"/>
    <property type="match status" value="1"/>
</dbReference>
<dbReference type="PROSITE" id="PS00719">
    <property type="entry name" value="GLYCOSYL_HYDROL_F2_1"/>
    <property type="match status" value="1"/>
</dbReference>
<dbReference type="InterPro" id="IPR036156">
    <property type="entry name" value="Beta-gal/glucu_dom_sf"/>
</dbReference>
<dbReference type="Proteomes" id="UP000235965">
    <property type="component" value="Unassembled WGS sequence"/>
</dbReference>
<evidence type="ECO:0000256" key="11">
    <source>
        <dbReference type="ARBA" id="ARBA00023295"/>
    </source>
</evidence>
<dbReference type="SUPFAM" id="SSF51445">
    <property type="entry name" value="(Trans)glycosidases"/>
    <property type="match status" value="1"/>
</dbReference>
<dbReference type="EMBL" id="NEVH01012097">
    <property type="protein sequence ID" value="PNF30344.1"/>
    <property type="molecule type" value="Genomic_DNA"/>
</dbReference>
<evidence type="ECO:0000256" key="9">
    <source>
        <dbReference type="ARBA" id="ARBA00023180"/>
    </source>
</evidence>
<evidence type="ECO:0000256" key="10">
    <source>
        <dbReference type="ARBA" id="ARBA00023228"/>
    </source>
</evidence>
<dbReference type="InterPro" id="IPR006103">
    <property type="entry name" value="Glyco_hydro_2_cat"/>
</dbReference>
<feature type="chain" id="PRO_5014559394" description="Beta-glucuronidase" evidence="13">
    <location>
        <begin position="23"/>
        <end position="658"/>
    </location>
</feature>
<comment type="similarity">
    <text evidence="3 12">Belongs to the glycosyl hydrolase 2 family.</text>
</comment>
<feature type="domain" description="Glycoside hydrolase family 2 immunoglobulin-like beta-sandwich" evidence="14">
    <location>
        <begin position="217"/>
        <end position="319"/>
    </location>
</feature>
<dbReference type="FunFam" id="3.20.20.80:FF:000029">
    <property type="entry name" value="Beta-glucuronidase"/>
    <property type="match status" value="1"/>
</dbReference>
<protein>
    <recommendedName>
        <fullName evidence="6 12">Beta-glucuronidase</fullName>
        <ecNumber evidence="5 12">3.2.1.31</ecNumber>
    </recommendedName>
</protein>
<evidence type="ECO:0000256" key="3">
    <source>
        <dbReference type="ARBA" id="ARBA00007401"/>
    </source>
</evidence>
<dbReference type="GO" id="GO:0019391">
    <property type="term" value="P:glucuronoside catabolic process"/>
    <property type="evidence" value="ECO:0007669"/>
    <property type="project" value="TreeGrafter"/>
</dbReference>
<evidence type="ECO:0000256" key="12">
    <source>
        <dbReference type="RuleBase" id="RU361154"/>
    </source>
</evidence>
<dbReference type="GO" id="GO:0005764">
    <property type="term" value="C:lysosome"/>
    <property type="evidence" value="ECO:0007669"/>
    <property type="project" value="UniProtKB-SubCell"/>
</dbReference>
<comment type="activity regulation">
    <text evidence="12">Inhibited by L-aspartic acid.</text>
</comment>
<keyword evidence="7 13" id="KW-0732">Signal</keyword>
<dbReference type="PRINTS" id="PR00132">
    <property type="entry name" value="GLHYDRLASE2"/>
</dbReference>
<dbReference type="AlphaFoldDB" id="A0A2J7QP26"/>
<evidence type="ECO:0000256" key="13">
    <source>
        <dbReference type="SAM" id="SignalP"/>
    </source>
</evidence>
<dbReference type="Pfam" id="PF00703">
    <property type="entry name" value="Glyco_hydro_2"/>
    <property type="match status" value="1"/>
</dbReference>
<comment type="catalytic activity">
    <reaction evidence="12">
        <text>a beta-D-glucuronoside + H2O = D-glucuronate + an alcohol</text>
        <dbReference type="Rhea" id="RHEA:17633"/>
        <dbReference type="ChEBI" id="CHEBI:15377"/>
        <dbReference type="ChEBI" id="CHEBI:30879"/>
        <dbReference type="ChEBI" id="CHEBI:58720"/>
        <dbReference type="ChEBI" id="CHEBI:83411"/>
        <dbReference type="EC" id="3.2.1.31"/>
    </reaction>
</comment>
<dbReference type="PANTHER" id="PTHR10066">
    <property type="entry name" value="BETA-GLUCURONIDASE"/>
    <property type="match status" value="1"/>
</dbReference>
<dbReference type="Pfam" id="PF02837">
    <property type="entry name" value="Glyco_hydro_2_N"/>
    <property type="match status" value="1"/>
</dbReference>
<evidence type="ECO:0000256" key="6">
    <source>
        <dbReference type="ARBA" id="ARBA00016205"/>
    </source>
</evidence>
<accession>A0A2J7QP26</accession>
<evidence type="ECO:0000256" key="2">
    <source>
        <dbReference type="ARBA" id="ARBA00004371"/>
    </source>
</evidence>
<proteinExistence type="inferred from homology"/>
<keyword evidence="9" id="KW-0325">Glycoprotein</keyword>
<evidence type="ECO:0000313" key="17">
    <source>
        <dbReference type="EMBL" id="PNF30344.1"/>
    </source>
</evidence>
<evidence type="ECO:0000259" key="14">
    <source>
        <dbReference type="Pfam" id="PF00703"/>
    </source>
</evidence>
<reference evidence="17 18" key="1">
    <citation type="submission" date="2017-12" db="EMBL/GenBank/DDBJ databases">
        <title>Hemimetabolous genomes reveal molecular basis of termite eusociality.</title>
        <authorList>
            <person name="Harrison M.C."/>
            <person name="Jongepier E."/>
            <person name="Robertson H.M."/>
            <person name="Arning N."/>
            <person name="Bitard-Feildel T."/>
            <person name="Chao H."/>
            <person name="Childers C.P."/>
            <person name="Dinh H."/>
            <person name="Doddapaneni H."/>
            <person name="Dugan S."/>
            <person name="Gowin J."/>
            <person name="Greiner C."/>
            <person name="Han Y."/>
            <person name="Hu H."/>
            <person name="Hughes D.S.T."/>
            <person name="Huylmans A.-K."/>
            <person name="Kemena C."/>
            <person name="Kremer L.P.M."/>
            <person name="Lee S.L."/>
            <person name="Lopez-Ezquerra A."/>
            <person name="Mallet L."/>
            <person name="Monroy-Kuhn J.M."/>
            <person name="Moser A."/>
            <person name="Murali S.C."/>
            <person name="Muzny D.M."/>
            <person name="Otani S."/>
            <person name="Piulachs M.-D."/>
            <person name="Poelchau M."/>
            <person name="Qu J."/>
            <person name="Schaub F."/>
            <person name="Wada-Katsumata A."/>
            <person name="Worley K.C."/>
            <person name="Xie Q."/>
            <person name="Ylla G."/>
            <person name="Poulsen M."/>
            <person name="Gibbs R.A."/>
            <person name="Schal C."/>
            <person name="Richards S."/>
            <person name="Belles X."/>
            <person name="Korb J."/>
            <person name="Bornberg-Bauer E."/>
        </authorList>
    </citation>
    <scope>NUCLEOTIDE SEQUENCE [LARGE SCALE GENOMIC DNA]</scope>
    <source>
        <tissue evidence="17">Whole body</tissue>
    </source>
</reference>
<sequence length="658" mass="74763">MGCVQWLSAPLVTMLMTSLVAADGILYPTESESRIIHSLDGIWAFRLANESESSVGHREGWYKQELRKTGRTIAMPVPASYNDITQDKVVRDHVGVAWYDRTFYIPRKWNSSDTKIWLRFAGVHYAADVFVNGELVASHAGGHVPFQADVTSVLQYGQKNLISVAVNNTLTDITVPQGEVQQLQTDAGARFVQYYKFDFFNYAGIHRPVVLYTTPSIYIDDISVNTDVNDDTGVIEYVVRVGGDTKTRATVSVSLLDRDGNYVIRNVVGDQGNLQVPQARLWWPYLMNPEPAYLYTLEVRTSTESAVPEDVYRLPVGIRKLGWTNTSVTMNGKAIYIRGFGRHEDSAIRGKGHDYPLITRDYNLIKWIGANAYRTSHYPYSEEIMDFADREGIMIINECPGVDIGSYGFKDELLEAHKTALTRLHRRDKNRPSVVMWSVANEALTASPEAYGYFRDIADHMKALDISRPITMALNKPCNLDLAGEFMDVIGFNRYNAWYVNSGRTDTIIQNVKEEALNWHKKYNKPVLMTEYGGDTMAGLHLSPEYIWSEEYQVKLLSKHFEAFDQLRNESFFIGEMIWNFADFNTAQTYVRVGGNKKGVFTRDRQPKASAQLVRKRYWALAEELDSVTPPDDLSEYVHESHAKYLETGLPDVWVTSV</sequence>
<organism evidence="17 18">
    <name type="scientific">Cryptotermes secundus</name>
    <dbReference type="NCBI Taxonomy" id="105785"/>
    <lineage>
        <taxon>Eukaryota</taxon>
        <taxon>Metazoa</taxon>
        <taxon>Ecdysozoa</taxon>
        <taxon>Arthropoda</taxon>
        <taxon>Hexapoda</taxon>
        <taxon>Insecta</taxon>
        <taxon>Pterygota</taxon>
        <taxon>Neoptera</taxon>
        <taxon>Polyneoptera</taxon>
        <taxon>Dictyoptera</taxon>
        <taxon>Blattodea</taxon>
        <taxon>Blattoidea</taxon>
        <taxon>Termitoidae</taxon>
        <taxon>Kalotermitidae</taxon>
        <taxon>Cryptotermitinae</taxon>
        <taxon>Cryptotermes</taxon>
    </lineage>
</organism>
<dbReference type="InterPro" id="IPR008979">
    <property type="entry name" value="Galactose-bd-like_sf"/>
</dbReference>
<keyword evidence="18" id="KW-1185">Reference proteome</keyword>
<dbReference type="OrthoDB" id="408532at2759"/>
<dbReference type="EC" id="3.2.1.31" evidence="5 12"/>
<dbReference type="GO" id="GO:0030246">
    <property type="term" value="F:carbohydrate binding"/>
    <property type="evidence" value="ECO:0007669"/>
    <property type="project" value="TreeGrafter"/>
</dbReference>
<comment type="subcellular location">
    <subcellularLocation>
        <location evidence="2">Lysosome</location>
    </subcellularLocation>
</comment>
<comment type="subunit">
    <text evidence="4 12">Homotetramer.</text>
</comment>
<dbReference type="InterPro" id="IPR023232">
    <property type="entry name" value="Glyco_hydro_2_AS"/>
</dbReference>
<dbReference type="InParanoid" id="A0A2J7QP26"/>
<comment type="caution">
    <text evidence="17">The sequence shown here is derived from an EMBL/GenBank/DDBJ whole genome shotgun (WGS) entry which is preliminary data.</text>
</comment>
<gene>
    <name evidence="17" type="ORF">B7P43_G13405</name>
</gene>
<dbReference type="STRING" id="105785.A0A2J7QP26"/>
<dbReference type="FunCoup" id="A0A2J7QP26">
    <property type="interactions" value="376"/>
</dbReference>
<evidence type="ECO:0000256" key="1">
    <source>
        <dbReference type="ARBA" id="ARBA00003025"/>
    </source>
</evidence>
<dbReference type="Pfam" id="PF02836">
    <property type="entry name" value="Glyco_hydro_2_C"/>
    <property type="match status" value="1"/>
</dbReference>
<dbReference type="InterPro" id="IPR006101">
    <property type="entry name" value="Glyco_hydro_2"/>
</dbReference>
<comment type="function">
    <text evidence="1 12">Plays an important role in the degradation of dermatan and keratan sulfates.</text>
</comment>
<dbReference type="InterPro" id="IPR006102">
    <property type="entry name" value="Ig-like_GH2"/>
</dbReference>
<dbReference type="SUPFAM" id="SSF49785">
    <property type="entry name" value="Galactose-binding domain-like"/>
    <property type="match status" value="1"/>
</dbReference>
<dbReference type="InterPro" id="IPR023230">
    <property type="entry name" value="Glyco_hydro_2_CS"/>
</dbReference>
<dbReference type="PROSITE" id="PS00608">
    <property type="entry name" value="GLYCOSYL_HYDROL_F2_2"/>
    <property type="match status" value="1"/>
</dbReference>
<dbReference type="GO" id="GO:0005615">
    <property type="term" value="C:extracellular space"/>
    <property type="evidence" value="ECO:0007669"/>
    <property type="project" value="TreeGrafter"/>
</dbReference>
<keyword evidence="8 12" id="KW-0378">Hydrolase</keyword>